<dbReference type="PANTHER" id="PTHR43268:SF3">
    <property type="entry name" value="RHODANESE-LIKE DOMAIN-CONTAINING PROTEIN 7-RELATED"/>
    <property type="match status" value="1"/>
</dbReference>
<comment type="catalytic activity">
    <reaction evidence="1">
        <text>uridine(34) in tRNA + AH2 + O2 = 5-hydroxyuridine(34) in tRNA + A + H2O</text>
        <dbReference type="Rhea" id="RHEA:64224"/>
        <dbReference type="Rhea" id="RHEA-COMP:11727"/>
        <dbReference type="Rhea" id="RHEA-COMP:13381"/>
        <dbReference type="ChEBI" id="CHEBI:13193"/>
        <dbReference type="ChEBI" id="CHEBI:15377"/>
        <dbReference type="ChEBI" id="CHEBI:15379"/>
        <dbReference type="ChEBI" id="CHEBI:17499"/>
        <dbReference type="ChEBI" id="CHEBI:65315"/>
        <dbReference type="ChEBI" id="CHEBI:136877"/>
    </reaction>
</comment>
<dbReference type="GO" id="GO:0016705">
    <property type="term" value="F:oxidoreductase activity, acting on paired donors, with incorporation or reduction of molecular oxygen"/>
    <property type="evidence" value="ECO:0007669"/>
    <property type="project" value="UniProtKB-UniRule"/>
</dbReference>
<dbReference type="Gene3D" id="3.40.250.10">
    <property type="entry name" value="Rhodanese-like domain"/>
    <property type="match status" value="1"/>
</dbReference>
<dbReference type="PANTHER" id="PTHR43268">
    <property type="entry name" value="THIOSULFATE SULFURTRANSFERASE/RHODANESE-LIKE DOMAIN-CONTAINING PROTEIN 2"/>
    <property type="match status" value="1"/>
</dbReference>
<organism evidence="3 4">
    <name type="scientific">SAR86 cluster bacterium</name>
    <dbReference type="NCBI Taxonomy" id="2030880"/>
    <lineage>
        <taxon>Bacteria</taxon>
        <taxon>Pseudomonadati</taxon>
        <taxon>Pseudomonadota</taxon>
        <taxon>Gammaproteobacteria</taxon>
        <taxon>SAR86 cluster</taxon>
    </lineage>
</organism>
<evidence type="ECO:0000313" key="3">
    <source>
        <dbReference type="EMBL" id="RCL38200.1"/>
    </source>
</evidence>
<dbReference type="GO" id="GO:0016740">
    <property type="term" value="F:transferase activity"/>
    <property type="evidence" value="ECO:0007669"/>
    <property type="project" value="UniProtKB-KW"/>
</dbReference>
<evidence type="ECO:0000256" key="1">
    <source>
        <dbReference type="HAMAP-Rule" id="MF_00469"/>
    </source>
</evidence>
<comment type="function">
    <text evidence="1">Catalyzes oxygen-dependent 5-hydroxyuridine (ho5U) modification at position 34 in tRNAs.</text>
</comment>
<dbReference type="GO" id="GO:0006400">
    <property type="term" value="P:tRNA modification"/>
    <property type="evidence" value="ECO:0007669"/>
    <property type="project" value="UniProtKB-UniRule"/>
</dbReference>
<dbReference type="PROSITE" id="PS50206">
    <property type="entry name" value="RHODANESE_3"/>
    <property type="match status" value="1"/>
</dbReference>
<comment type="caution">
    <text evidence="3">The sequence shown here is derived from an EMBL/GenBank/DDBJ whole genome shotgun (WGS) entry which is preliminary data.</text>
</comment>
<dbReference type="Gene3D" id="3.30.70.100">
    <property type="match status" value="1"/>
</dbReference>
<dbReference type="InterPro" id="IPR036873">
    <property type="entry name" value="Rhodanese-like_dom_sf"/>
</dbReference>
<keyword evidence="1" id="KW-0560">Oxidoreductase</keyword>
<name>A0A368BLM8_9GAMM</name>
<dbReference type="Pfam" id="PF00581">
    <property type="entry name" value="Rhodanese"/>
    <property type="match status" value="1"/>
</dbReference>
<dbReference type="SUPFAM" id="SSF52821">
    <property type="entry name" value="Rhodanese/Cell cycle control phosphatase"/>
    <property type="match status" value="1"/>
</dbReference>
<protein>
    <recommendedName>
        <fullName evidence="1">tRNA uridine(34) hydroxylase</fullName>
        <ecNumber evidence="1">1.14.-.-</ecNumber>
    </recommendedName>
    <alternativeName>
        <fullName evidence="1">tRNA hydroxylation protein O</fullName>
    </alternativeName>
</protein>
<evidence type="ECO:0000313" key="4">
    <source>
        <dbReference type="Proteomes" id="UP000253032"/>
    </source>
</evidence>
<dbReference type="SMART" id="SM00450">
    <property type="entry name" value="RHOD"/>
    <property type="match status" value="1"/>
</dbReference>
<sequence>MNKNFFKVAAFYTFTDLSNLGELQKTFINFLKKEDIKGSVLLACEGINGTVAGTKAGIENFKNFLKSNDLYNSHNFKTSFCADHPFPRLKVKLKNEIVSLGNELADPAKIVGEYVQPEDWNKLISQDDVLVLDTRNNYEFSIGTFKESIHPETTNFREFPEWLEDLESSGINKNKKVAMFCTGGIRCEKASSLMKKKGFKNIYHLQGGILNYMEKVQAEDSLWEGECFVFDDRVALNHNLEVGSYDMCHGCRMPITDANKLEKEYVKGVSCSKCFYEKTFDQKKRYADRQKQVDLAKLRNEKHIGAIVQSSKK</sequence>
<dbReference type="Proteomes" id="UP000253032">
    <property type="component" value="Unassembled WGS sequence"/>
</dbReference>
<gene>
    <name evidence="1" type="primary">trhO</name>
    <name evidence="3" type="ORF">DBW98_02810</name>
</gene>
<dbReference type="AlphaFoldDB" id="A0A368BLM8"/>
<accession>A0A368BLM8</accession>
<dbReference type="NCBIfam" id="NF001136">
    <property type="entry name" value="PRK00142.1-4"/>
    <property type="match status" value="1"/>
</dbReference>
<dbReference type="EMBL" id="QOPC01000012">
    <property type="protein sequence ID" value="RCL38200.1"/>
    <property type="molecule type" value="Genomic_DNA"/>
</dbReference>
<dbReference type="Pfam" id="PF17773">
    <property type="entry name" value="UPF0176_N"/>
    <property type="match status" value="1"/>
</dbReference>
<evidence type="ECO:0000259" key="2">
    <source>
        <dbReference type="PROSITE" id="PS50206"/>
    </source>
</evidence>
<keyword evidence="1" id="KW-0819">tRNA processing</keyword>
<dbReference type="CDD" id="cd01518">
    <property type="entry name" value="RHOD_YceA"/>
    <property type="match status" value="1"/>
</dbReference>
<comment type="similarity">
    <text evidence="1">Belongs to the TrhO family.</text>
</comment>
<dbReference type="InterPro" id="IPR040503">
    <property type="entry name" value="TRHO_N"/>
</dbReference>
<feature type="domain" description="Rhodanese" evidence="2">
    <location>
        <begin position="125"/>
        <end position="221"/>
    </location>
</feature>
<dbReference type="InterPro" id="IPR001763">
    <property type="entry name" value="Rhodanese-like_dom"/>
</dbReference>
<dbReference type="HAMAP" id="MF_00469">
    <property type="entry name" value="TrhO"/>
    <property type="match status" value="1"/>
</dbReference>
<proteinExistence type="inferred from homology"/>
<reference evidence="3 4" key="1">
    <citation type="journal article" date="2018" name="Microbiome">
        <title>Fine metagenomic profile of the Mediterranean stratified and mixed water columns revealed by assembly and recruitment.</title>
        <authorList>
            <person name="Haro-Moreno J.M."/>
            <person name="Lopez-Perez M."/>
            <person name="De La Torre J.R."/>
            <person name="Picazo A."/>
            <person name="Camacho A."/>
            <person name="Rodriguez-Valera F."/>
        </authorList>
    </citation>
    <scope>NUCLEOTIDE SEQUENCE [LARGE SCALE GENOMIC DNA]</scope>
    <source>
        <strain evidence="3">MED-G84</strain>
    </source>
</reference>
<dbReference type="EC" id="1.14.-.-" evidence="1"/>
<dbReference type="InterPro" id="IPR020936">
    <property type="entry name" value="TrhO"/>
</dbReference>
<keyword evidence="3" id="KW-0808">Transferase</keyword>